<keyword evidence="5" id="KW-0433">Leucine-rich repeat</keyword>
<accession>A0AAV1E1V1</accession>
<evidence type="ECO:0000256" key="8">
    <source>
        <dbReference type="ARBA" id="ARBA00022741"/>
    </source>
</evidence>
<dbReference type="SUPFAM" id="SSF52058">
    <property type="entry name" value="L domain-like"/>
    <property type="match status" value="1"/>
</dbReference>
<evidence type="ECO:0000259" key="11">
    <source>
        <dbReference type="SMART" id="SM00382"/>
    </source>
</evidence>
<dbReference type="SMART" id="SM00382">
    <property type="entry name" value="AAA"/>
    <property type="match status" value="2"/>
</dbReference>
<dbReference type="Gene3D" id="1.10.8.430">
    <property type="entry name" value="Helical domain of apoptotic protease-activating factors"/>
    <property type="match status" value="1"/>
</dbReference>
<evidence type="ECO:0000256" key="5">
    <source>
        <dbReference type="ARBA" id="ARBA00022614"/>
    </source>
</evidence>
<dbReference type="Pfam" id="PF12061">
    <property type="entry name" value="NB-LRR"/>
    <property type="match status" value="1"/>
</dbReference>
<organism evidence="12 13">
    <name type="scientific">Oldenlandia corymbosa var. corymbosa</name>
    <dbReference type="NCBI Taxonomy" id="529605"/>
    <lineage>
        <taxon>Eukaryota</taxon>
        <taxon>Viridiplantae</taxon>
        <taxon>Streptophyta</taxon>
        <taxon>Embryophyta</taxon>
        <taxon>Tracheophyta</taxon>
        <taxon>Spermatophyta</taxon>
        <taxon>Magnoliopsida</taxon>
        <taxon>eudicotyledons</taxon>
        <taxon>Gunneridae</taxon>
        <taxon>Pentapetalae</taxon>
        <taxon>asterids</taxon>
        <taxon>lamiids</taxon>
        <taxon>Gentianales</taxon>
        <taxon>Rubiaceae</taxon>
        <taxon>Rubioideae</taxon>
        <taxon>Spermacoceae</taxon>
        <taxon>Hedyotis-Oldenlandia complex</taxon>
        <taxon>Oldenlandia</taxon>
    </lineage>
</organism>
<comment type="subcellular location">
    <subcellularLocation>
        <location evidence="2">Cytoplasm</location>
    </subcellularLocation>
</comment>
<dbReference type="Pfam" id="PF23559">
    <property type="entry name" value="WHD_DRP"/>
    <property type="match status" value="1"/>
</dbReference>
<dbReference type="InterPro" id="IPR036388">
    <property type="entry name" value="WH-like_DNA-bd_sf"/>
</dbReference>
<dbReference type="Proteomes" id="UP001161247">
    <property type="component" value="Chromosome 7"/>
</dbReference>
<dbReference type="Pfam" id="PF00931">
    <property type="entry name" value="NB-ARC"/>
    <property type="match status" value="2"/>
</dbReference>
<feature type="domain" description="AAA+ ATPase" evidence="11">
    <location>
        <begin position="1356"/>
        <end position="1507"/>
    </location>
</feature>
<dbReference type="GO" id="GO:0051607">
    <property type="term" value="P:defense response to virus"/>
    <property type="evidence" value="ECO:0007669"/>
    <property type="project" value="UniProtKB-ARBA"/>
</dbReference>
<dbReference type="InterPro" id="IPR021929">
    <property type="entry name" value="R1A-like_N"/>
</dbReference>
<dbReference type="PRINTS" id="PR00364">
    <property type="entry name" value="DISEASERSIST"/>
</dbReference>
<keyword evidence="9" id="KW-0611">Plant defense</keyword>
<comment type="function">
    <text evidence="1">Confers resistance to late blight (Phytophthora infestans) races carrying the avirulence gene Avr1. Resistance proteins guard the plant against pathogens that contain an appropriate avirulence protein via an indirect interaction with this avirulence protein. That triggers a defense system including the hypersensitive response, which restricts the pathogen growth.</text>
</comment>
<dbReference type="PANTHER" id="PTHR23155">
    <property type="entry name" value="DISEASE RESISTANCE PROTEIN RP"/>
    <property type="match status" value="1"/>
</dbReference>
<sequence length="1557" mass="178243">MVSTLIDCIHSASHEVDLLIEGTSASGDTAEISYKLLKFRLGNLKMVLLCAKMLGIDLSPSSLVKTEDYVRKIAEFIPTFDPNSVRYYGDDVLEYCRYLLTLAKRLHTPLLDVPRQSISFPVNQILEFISFSLENLENYQDLRRGVPCELRDAIEALRQQLAFLQSLIEFVIQINVEDQEDLLAHARAVTIDAAFLLFDDGVSKRNLSRLVLRESFAENKVLEFSRLIQKIKPIHPQVHKTYTEALISSKFGEKLLVPPDQGKEDDESLTATSNLLSSLVSVFYEELAQSSSVMFPIKDQLQKLYEGLRSLRKVILKHPEKLDSKMREDIVNVICDAGVFICSFQMKHVETDLSLVKELSEAIKMIVLASLGKNDAQVAMFFNSRSTTQLAFVDFLIEKLMELTSNNDEPTAKNFAQTIQEELVFFRSFMEETVELPNDHQEELQALRGSILEVANRIEDLTEYLLLGNLPGSDSESIVSIMKTISNIKSEIKVLKRPEIELKKVTAIHSNVQSTTPLMTKEIVGFHDPANSLISRLKRGSRQLRIVAIVGMPGLGKTTIAEKVYDDPSVSYHFSVRAFTTVSQSFDKKGVLLHLLKQVDLEKYSQIVSDANAEDVAEQLWRSLKGKPYLIVLDDIWDIKAWQELQRSFPDDSKGSRIMVTSRRHDIVPPHMLDEKVFELRFLNEEESLDLLQRQLFGKDGWPPELGELGKEIVEICNGLPLTILIVAGVLKSSKPEDWKKIMDGLSSGDISDRCRDTLELSYKHLPEHLKPCLLYFATFQEDQQLSVRRLLSLWMAEGFVRKAEMKRLSDVAQEYLYDLIGRSLLMVSKKTSMGRVKRCRIHDLLHEFCLQKSKEEQFFHFLEGDWEELSGFNEPGYLQRLCIHSGAEDFIQSEVFCPRVRSLRFMYSEDRVSQSFTLMMHICKRLRVLDLEQVYLDGWIPSEIGQLVRLAYLAIGGFMWEIPSWIGNLLNLETLIIKVDGVDRTPPPESFWNLRKLKHFSLSTKDQLSSRNMDVWWPLANINNSPDLCELESMDGVPIPCDGVERVLKKFPNLRKLGLNLCGFPDDSSTLARVVVPEALNQLESLDVYHEKSDKLKVEFSFPTTLKRLSLRQFKFSGSMLSSIGKLPNLEYLKLHGVKFQGNRWRMEDKQFSKLRILKLFWCWELQRWSGSDDQLGCLEKLELFSCYHLEKIPSCLKTIQMLQTIKATSCSLTMASASIPVKFCRTEQIKCVFCSMKYSCLLSFSHVNSAHAGAVAIDATFLFFDDGVFEITVDRVKYKRLVLPERFVEEKVLEISRSMQKIKPIHPQVHNTYTEALNITNIKSKIKVMKKPKIKIKKDQTNSIVDRLKRKSKSLRIVAIVGMPGIGKTTLAVKVYNDPSVSYHFCVRAFTMVAQVFDKKRDLMDLLKQVDPQRYSKITSETSADDVAEQLRRSLKGKRFLIVLDDIWEAKAWQKLQASFPDDSKGSRIIFTSRRHDVAPPGMLDEKPFELRLLSEKESIDLLQRQLFGQNGWPPDWVTLPQKLLRYVMAPLTIVIVAGILRSTELKDRKTMIES</sequence>
<evidence type="ECO:0000256" key="4">
    <source>
        <dbReference type="ARBA" id="ARBA00022490"/>
    </source>
</evidence>
<dbReference type="GO" id="GO:0005737">
    <property type="term" value="C:cytoplasm"/>
    <property type="evidence" value="ECO:0007669"/>
    <property type="project" value="UniProtKB-SubCell"/>
</dbReference>
<dbReference type="Gene3D" id="3.80.10.10">
    <property type="entry name" value="Ribonuclease Inhibitor"/>
    <property type="match status" value="1"/>
</dbReference>
<dbReference type="FunFam" id="3.40.50.300:FF:001091">
    <property type="entry name" value="Probable disease resistance protein At1g61300"/>
    <property type="match status" value="2"/>
</dbReference>
<keyword evidence="8" id="KW-0547">Nucleotide-binding</keyword>
<dbReference type="GO" id="GO:0043531">
    <property type="term" value="F:ADP binding"/>
    <property type="evidence" value="ECO:0007669"/>
    <property type="project" value="InterPro"/>
</dbReference>
<feature type="domain" description="AAA+ ATPase" evidence="11">
    <location>
        <begin position="543"/>
        <end position="683"/>
    </location>
</feature>
<dbReference type="Gene3D" id="1.10.10.10">
    <property type="entry name" value="Winged helix-like DNA-binding domain superfamily/Winged helix DNA-binding domain"/>
    <property type="match status" value="1"/>
</dbReference>
<evidence type="ECO:0000256" key="9">
    <source>
        <dbReference type="ARBA" id="ARBA00022821"/>
    </source>
</evidence>
<dbReference type="FunFam" id="1.10.10.10:FF:000322">
    <property type="entry name" value="Probable disease resistance protein At1g63360"/>
    <property type="match status" value="1"/>
</dbReference>
<dbReference type="InterPro" id="IPR027417">
    <property type="entry name" value="P-loop_NTPase"/>
</dbReference>
<protein>
    <submittedName>
        <fullName evidence="12">OLC1v1013479C1</fullName>
    </submittedName>
</protein>
<name>A0AAV1E1V1_OLDCO</name>
<evidence type="ECO:0000313" key="12">
    <source>
        <dbReference type="EMBL" id="CAI9112964.1"/>
    </source>
</evidence>
<dbReference type="InterPro" id="IPR003593">
    <property type="entry name" value="AAA+_ATPase"/>
</dbReference>
<dbReference type="Pfam" id="PF23598">
    <property type="entry name" value="LRR_14"/>
    <property type="match status" value="1"/>
</dbReference>
<keyword evidence="4" id="KW-0963">Cytoplasm</keyword>
<evidence type="ECO:0000256" key="7">
    <source>
        <dbReference type="ARBA" id="ARBA00022737"/>
    </source>
</evidence>
<keyword evidence="7" id="KW-0677">Repeat</keyword>
<comment type="similarity">
    <text evidence="3">Belongs to the disease resistance NB-LRR family.</text>
</comment>
<keyword evidence="10" id="KW-0067">ATP-binding</keyword>
<dbReference type="InterPro" id="IPR032675">
    <property type="entry name" value="LRR_dom_sf"/>
</dbReference>
<evidence type="ECO:0000256" key="1">
    <source>
        <dbReference type="ARBA" id="ARBA00002074"/>
    </source>
</evidence>
<dbReference type="InterPro" id="IPR044974">
    <property type="entry name" value="Disease_R_plants"/>
</dbReference>
<evidence type="ECO:0000256" key="6">
    <source>
        <dbReference type="ARBA" id="ARBA00022667"/>
    </source>
</evidence>
<evidence type="ECO:0000313" key="13">
    <source>
        <dbReference type="Proteomes" id="UP001161247"/>
    </source>
</evidence>
<dbReference type="Gene3D" id="3.40.50.300">
    <property type="entry name" value="P-loop containing nucleotide triphosphate hydrolases"/>
    <property type="match status" value="2"/>
</dbReference>
<dbReference type="InterPro" id="IPR058922">
    <property type="entry name" value="WHD_DRP"/>
</dbReference>
<dbReference type="SUPFAM" id="SSF52540">
    <property type="entry name" value="P-loop containing nucleoside triphosphate hydrolases"/>
    <property type="match status" value="2"/>
</dbReference>
<gene>
    <name evidence="12" type="ORF">OLC1_LOCUS20057</name>
</gene>
<evidence type="ECO:0000256" key="10">
    <source>
        <dbReference type="ARBA" id="ARBA00022840"/>
    </source>
</evidence>
<dbReference type="GO" id="GO:0009626">
    <property type="term" value="P:plant-type hypersensitive response"/>
    <property type="evidence" value="ECO:0007669"/>
    <property type="project" value="UniProtKB-KW"/>
</dbReference>
<evidence type="ECO:0000256" key="2">
    <source>
        <dbReference type="ARBA" id="ARBA00004496"/>
    </source>
</evidence>
<dbReference type="InterPro" id="IPR042197">
    <property type="entry name" value="Apaf_helical"/>
</dbReference>
<dbReference type="InterPro" id="IPR002182">
    <property type="entry name" value="NB-ARC"/>
</dbReference>
<proteinExistence type="inferred from homology"/>
<dbReference type="InterPro" id="IPR055414">
    <property type="entry name" value="LRR_R13L4/SHOC2-like"/>
</dbReference>
<dbReference type="PANTHER" id="PTHR23155:SF1152">
    <property type="entry name" value="AAA+ ATPASE DOMAIN-CONTAINING PROTEIN"/>
    <property type="match status" value="1"/>
</dbReference>
<dbReference type="GO" id="GO:0005524">
    <property type="term" value="F:ATP binding"/>
    <property type="evidence" value="ECO:0007669"/>
    <property type="project" value="UniProtKB-KW"/>
</dbReference>
<evidence type="ECO:0000256" key="3">
    <source>
        <dbReference type="ARBA" id="ARBA00008894"/>
    </source>
</evidence>
<reference evidence="12" key="1">
    <citation type="submission" date="2023-03" db="EMBL/GenBank/DDBJ databases">
        <authorList>
            <person name="Julca I."/>
        </authorList>
    </citation>
    <scope>NUCLEOTIDE SEQUENCE</scope>
</reference>
<keyword evidence="6" id="KW-0381">Hypersensitive response</keyword>
<dbReference type="EMBL" id="OX459124">
    <property type="protein sequence ID" value="CAI9112964.1"/>
    <property type="molecule type" value="Genomic_DNA"/>
</dbReference>
<keyword evidence="13" id="KW-1185">Reference proteome</keyword>